<feature type="compositionally biased region" description="Basic and acidic residues" evidence="1">
    <location>
        <begin position="124"/>
        <end position="139"/>
    </location>
</feature>
<dbReference type="AlphaFoldDB" id="A0A423VIU8"/>
<accession>A0A423VIU8</accession>
<dbReference type="Proteomes" id="UP000284375">
    <property type="component" value="Unassembled WGS sequence"/>
</dbReference>
<keyword evidence="4" id="KW-1185">Reference proteome</keyword>
<feature type="transmembrane region" description="Helical" evidence="2">
    <location>
        <begin position="76"/>
        <end position="103"/>
    </location>
</feature>
<gene>
    <name evidence="3" type="ORF">VSDG_08033</name>
</gene>
<protein>
    <submittedName>
        <fullName evidence="3">Uncharacterized protein</fullName>
    </submittedName>
</protein>
<keyword evidence="2" id="KW-0812">Transmembrane</keyword>
<keyword evidence="2" id="KW-0472">Membrane</keyword>
<evidence type="ECO:0000313" key="3">
    <source>
        <dbReference type="EMBL" id="ROV90885.1"/>
    </source>
</evidence>
<evidence type="ECO:0000256" key="1">
    <source>
        <dbReference type="SAM" id="MobiDB-lite"/>
    </source>
</evidence>
<reference evidence="3 4" key="1">
    <citation type="submission" date="2015-09" db="EMBL/GenBank/DDBJ databases">
        <title>Host preference determinants of Valsa canker pathogens revealed by comparative genomics.</title>
        <authorList>
            <person name="Yin Z."/>
            <person name="Huang L."/>
        </authorList>
    </citation>
    <scope>NUCLEOTIDE SEQUENCE [LARGE SCALE GENOMIC DNA]</scope>
    <source>
        <strain evidence="3 4">YSFL</strain>
    </source>
</reference>
<dbReference type="OrthoDB" id="4768569at2759"/>
<feature type="transmembrane region" description="Helical" evidence="2">
    <location>
        <begin position="47"/>
        <end position="64"/>
    </location>
</feature>
<name>A0A423VIU8_CYTCH</name>
<keyword evidence="2" id="KW-1133">Transmembrane helix</keyword>
<evidence type="ECO:0000256" key="2">
    <source>
        <dbReference type="SAM" id="Phobius"/>
    </source>
</evidence>
<evidence type="ECO:0000313" key="4">
    <source>
        <dbReference type="Proteomes" id="UP000284375"/>
    </source>
</evidence>
<sequence length="139" mass="15055">MAELLLTSLCSFVISEHVYHVERRVANGQTMFCPPFIYFDLSLPPGLVLASCLIFGVSVSSFVYRRRDKDPTQAAIFSLVVIVAIVLGYGAGASASLILLGWLPWAADVAMAISVWSHYGSSGGDKERRGVDEKLGLSE</sequence>
<feature type="region of interest" description="Disordered" evidence="1">
    <location>
        <begin position="120"/>
        <end position="139"/>
    </location>
</feature>
<comment type="caution">
    <text evidence="3">The sequence shown here is derived from an EMBL/GenBank/DDBJ whole genome shotgun (WGS) entry which is preliminary data.</text>
</comment>
<organism evidence="3 4">
    <name type="scientific">Cytospora chrysosperma</name>
    <name type="common">Cytospora canker fungus</name>
    <name type="synonym">Sphaeria chrysosperma</name>
    <dbReference type="NCBI Taxonomy" id="252740"/>
    <lineage>
        <taxon>Eukaryota</taxon>
        <taxon>Fungi</taxon>
        <taxon>Dikarya</taxon>
        <taxon>Ascomycota</taxon>
        <taxon>Pezizomycotina</taxon>
        <taxon>Sordariomycetes</taxon>
        <taxon>Sordariomycetidae</taxon>
        <taxon>Diaporthales</taxon>
        <taxon>Cytosporaceae</taxon>
        <taxon>Cytospora</taxon>
    </lineage>
</organism>
<dbReference type="EMBL" id="LJZO01000047">
    <property type="protein sequence ID" value="ROV90885.1"/>
    <property type="molecule type" value="Genomic_DNA"/>
</dbReference>
<proteinExistence type="predicted"/>